<comment type="caution">
    <text evidence="2">The sequence shown here is derived from an EMBL/GenBank/DDBJ whole genome shotgun (WGS) entry which is preliminary data.</text>
</comment>
<dbReference type="Proteomes" id="UP000682733">
    <property type="component" value="Unassembled WGS sequence"/>
</dbReference>
<evidence type="ECO:0000313" key="3">
    <source>
        <dbReference type="Proteomes" id="UP000682733"/>
    </source>
</evidence>
<reference evidence="2" key="1">
    <citation type="submission" date="2021-02" db="EMBL/GenBank/DDBJ databases">
        <authorList>
            <person name="Nowell W R."/>
        </authorList>
    </citation>
    <scope>NUCLEOTIDE SEQUENCE</scope>
</reference>
<gene>
    <name evidence="2" type="ORF">TMI583_LOCUS35544</name>
</gene>
<accession>A0A8S2SN84</accession>
<keyword evidence="1" id="KW-0472">Membrane</keyword>
<keyword evidence="1" id="KW-1133">Transmembrane helix</keyword>
<keyword evidence="1" id="KW-0812">Transmembrane</keyword>
<dbReference type="EMBL" id="CAJOBA010051067">
    <property type="protein sequence ID" value="CAF4241084.1"/>
    <property type="molecule type" value="Genomic_DNA"/>
</dbReference>
<name>A0A8S2SN84_9BILA</name>
<evidence type="ECO:0000313" key="2">
    <source>
        <dbReference type="EMBL" id="CAF4241084.1"/>
    </source>
</evidence>
<evidence type="ECO:0000256" key="1">
    <source>
        <dbReference type="SAM" id="Phobius"/>
    </source>
</evidence>
<organism evidence="2 3">
    <name type="scientific">Didymodactylos carnosus</name>
    <dbReference type="NCBI Taxonomy" id="1234261"/>
    <lineage>
        <taxon>Eukaryota</taxon>
        <taxon>Metazoa</taxon>
        <taxon>Spiralia</taxon>
        <taxon>Gnathifera</taxon>
        <taxon>Rotifera</taxon>
        <taxon>Eurotatoria</taxon>
        <taxon>Bdelloidea</taxon>
        <taxon>Philodinida</taxon>
        <taxon>Philodinidae</taxon>
        <taxon>Didymodactylos</taxon>
    </lineage>
</organism>
<dbReference type="AlphaFoldDB" id="A0A8S2SN84"/>
<proteinExistence type="predicted"/>
<protein>
    <submittedName>
        <fullName evidence="2">Uncharacterized protein</fullName>
    </submittedName>
</protein>
<feature type="transmembrane region" description="Helical" evidence="1">
    <location>
        <begin position="25"/>
        <end position="46"/>
    </location>
</feature>
<sequence>MLRVLRVELSDPSDVFGLNSSYSRMLWLILAGALLPILFWVLQRFYRHNKYLKQPKYAKYPEQPEHLKQPRYPKYAK</sequence>